<sequence>MTPFTIPTLDWWSIAPVLALTLTGCFVMLVDLFTPKRTNKSHLAAISIAGLAVTALLSVLSWDYVNNAAFGGMVIADNFTQFFNLLFVFITVVTVLLSQTQLEREDFHAGEFYSLLLFSAAGMMLMAGAADLIMVFLGIELLSISLYIMTGFSRYRLESEEASIKYLLLGSFATGFLLMGIALVYGATASTNLGCVAQSLGARSAFATDACPTIVAPFAGGRAPVILLAGMGMLLVGLGFKAAVAPFHLWTPDVYEGAPTAVTAYMSVAAKAAAFAAMVRVFLIAFPTLIADWSGMIAVIAGLTMIVGNTVAIAQTNIKRMLAYSSIAHAGYILVAVVAASEFGIQSVLFYSLAYTLMNLGAFAIVILLGRRGEENEQLADYAGLGYRQPALGALMAIFMLSLAGIPPTAGFVGKFYIFSSAIQAGQIPLAIVGVLASVVSVYFYLRVIYLMYMVEPTREYAAPLRARWAYGAAIVTAAGVIALGLYPIPLLDWAQASVGFVG</sequence>
<dbReference type="InterPro" id="IPR001750">
    <property type="entry name" value="ND/Mrp_TM"/>
</dbReference>
<keyword evidence="6" id="KW-0874">Quinone</keyword>
<keyword evidence="6" id="KW-0813">Transport</keyword>
<dbReference type="HAMAP" id="MF_00445">
    <property type="entry name" value="NDH1_NuoN_1"/>
    <property type="match status" value="1"/>
</dbReference>
<feature type="transmembrane region" description="Helical" evidence="6">
    <location>
        <begin position="225"/>
        <end position="250"/>
    </location>
</feature>
<keyword evidence="3 6" id="KW-0812">Transmembrane</keyword>
<feature type="transmembrane region" description="Helical" evidence="6">
    <location>
        <begin position="42"/>
        <end position="62"/>
    </location>
</feature>
<name>A0A6J4ILS2_9CHLR</name>
<evidence type="ECO:0000256" key="1">
    <source>
        <dbReference type="ARBA" id="ARBA00004127"/>
    </source>
</evidence>
<dbReference type="PANTHER" id="PTHR22773">
    <property type="entry name" value="NADH DEHYDROGENASE"/>
    <property type="match status" value="1"/>
</dbReference>
<dbReference type="GO" id="GO:0008137">
    <property type="term" value="F:NADH dehydrogenase (ubiquinone) activity"/>
    <property type="evidence" value="ECO:0007669"/>
    <property type="project" value="InterPro"/>
</dbReference>
<evidence type="ECO:0000256" key="2">
    <source>
        <dbReference type="ARBA" id="ARBA00022475"/>
    </source>
</evidence>
<dbReference type="NCBIfam" id="TIGR01770">
    <property type="entry name" value="NDH_I_N"/>
    <property type="match status" value="1"/>
</dbReference>
<feature type="transmembrane region" description="Helical" evidence="6">
    <location>
        <begin position="391"/>
        <end position="408"/>
    </location>
</feature>
<organism evidence="9">
    <name type="scientific">uncultured Chloroflexota bacterium</name>
    <dbReference type="NCBI Taxonomy" id="166587"/>
    <lineage>
        <taxon>Bacteria</taxon>
        <taxon>Bacillati</taxon>
        <taxon>Chloroflexota</taxon>
        <taxon>environmental samples</taxon>
    </lineage>
</organism>
<keyword evidence="4 6" id="KW-1133">Transmembrane helix</keyword>
<dbReference type="GO" id="GO:0005886">
    <property type="term" value="C:plasma membrane"/>
    <property type="evidence" value="ECO:0007669"/>
    <property type="project" value="UniProtKB-SubCell"/>
</dbReference>
<comment type="subunit">
    <text evidence="6">NDH-1 is composed of 14 different subunits. Subunits NuoA, H, J, K, L, M, N constitute the membrane sector of the complex.</text>
</comment>
<comment type="function">
    <text evidence="6">NDH-1 shuttles electrons from NADH, via FMN and iron-sulfur (Fe-S) centers, to quinones in the respiratory chain. The immediate electron acceptor for the enzyme in this species is believed to be ubiquinone. Couples the redox reaction to proton translocation (for every two electrons transferred, four hydrogen ions are translocated across the cytoplasmic membrane), and thus conserves the redox energy in a proton gradient.</text>
</comment>
<keyword evidence="6" id="KW-0520">NAD</keyword>
<accession>A0A6J4ILS2</accession>
<feature type="transmembrane region" description="Helical" evidence="6">
    <location>
        <begin position="133"/>
        <end position="152"/>
    </location>
</feature>
<evidence type="ECO:0000256" key="6">
    <source>
        <dbReference type="HAMAP-Rule" id="MF_00445"/>
    </source>
</evidence>
<keyword evidence="2 6" id="KW-1003">Cell membrane</keyword>
<dbReference type="EC" id="7.1.1.-" evidence="6"/>
<feature type="transmembrane region" description="Helical" evidence="6">
    <location>
        <begin position="262"/>
        <end position="287"/>
    </location>
</feature>
<evidence type="ECO:0000256" key="3">
    <source>
        <dbReference type="ARBA" id="ARBA00022692"/>
    </source>
</evidence>
<feature type="transmembrane region" description="Helical" evidence="6">
    <location>
        <begin position="164"/>
        <end position="185"/>
    </location>
</feature>
<comment type="catalytic activity">
    <reaction evidence="6">
        <text>a quinone + NADH + 5 H(+)(in) = a quinol + NAD(+) + 4 H(+)(out)</text>
        <dbReference type="Rhea" id="RHEA:57888"/>
        <dbReference type="ChEBI" id="CHEBI:15378"/>
        <dbReference type="ChEBI" id="CHEBI:24646"/>
        <dbReference type="ChEBI" id="CHEBI:57540"/>
        <dbReference type="ChEBI" id="CHEBI:57945"/>
        <dbReference type="ChEBI" id="CHEBI:132124"/>
    </reaction>
</comment>
<dbReference type="GO" id="GO:0048038">
    <property type="term" value="F:quinone binding"/>
    <property type="evidence" value="ECO:0007669"/>
    <property type="project" value="UniProtKB-KW"/>
</dbReference>
<evidence type="ECO:0000259" key="8">
    <source>
        <dbReference type="Pfam" id="PF00361"/>
    </source>
</evidence>
<proteinExistence type="inferred from homology"/>
<feature type="transmembrane region" description="Helical" evidence="6">
    <location>
        <begin position="110"/>
        <end position="127"/>
    </location>
</feature>
<keyword evidence="6" id="KW-1278">Translocase</keyword>
<dbReference type="InterPro" id="IPR010096">
    <property type="entry name" value="NADH-Q_OxRdtase_suN/2"/>
</dbReference>
<feature type="transmembrane region" description="Helical" evidence="6">
    <location>
        <begin position="428"/>
        <end position="448"/>
    </location>
</feature>
<feature type="transmembrane region" description="Helical" evidence="6">
    <location>
        <begin position="12"/>
        <end position="30"/>
    </location>
</feature>
<feature type="transmembrane region" description="Helical" evidence="6">
    <location>
        <begin position="321"/>
        <end position="343"/>
    </location>
</feature>
<feature type="transmembrane region" description="Helical" evidence="6">
    <location>
        <begin position="349"/>
        <end position="370"/>
    </location>
</feature>
<gene>
    <name evidence="6" type="primary">nuoN</name>
    <name evidence="9" type="ORF">AVDCRST_MAG77-2328</name>
</gene>
<feature type="domain" description="NADH:quinone oxidoreductase/Mrp antiporter transmembrane" evidence="8">
    <location>
        <begin position="129"/>
        <end position="440"/>
    </location>
</feature>
<protein>
    <recommendedName>
        <fullName evidence="6">NADH-quinone oxidoreductase subunit N</fullName>
        <ecNumber evidence="6">7.1.1.-</ecNumber>
    </recommendedName>
    <alternativeName>
        <fullName evidence="6">NADH dehydrogenase I subunit N</fullName>
    </alternativeName>
    <alternativeName>
        <fullName evidence="6">NDH-1 subunit N</fullName>
    </alternativeName>
</protein>
<dbReference type="PRINTS" id="PR01434">
    <property type="entry name" value="NADHDHGNASE5"/>
</dbReference>
<feature type="transmembrane region" description="Helical" evidence="6">
    <location>
        <begin position="82"/>
        <end position="98"/>
    </location>
</feature>
<dbReference type="AlphaFoldDB" id="A0A6J4ILS2"/>
<comment type="similarity">
    <text evidence="6">Belongs to the complex I subunit 2 family.</text>
</comment>
<dbReference type="GO" id="GO:0042773">
    <property type="term" value="P:ATP synthesis coupled electron transport"/>
    <property type="evidence" value="ECO:0007669"/>
    <property type="project" value="InterPro"/>
</dbReference>
<feature type="transmembrane region" description="Helical" evidence="6">
    <location>
        <begin position="293"/>
        <end position="314"/>
    </location>
</feature>
<evidence type="ECO:0000256" key="7">
    <source>
        <dbReference type="RuleBase" id="RU000320"/>
    </source>
</evidence>
<keyword evidence="5 6" id="KW-0472">Membrane</keyword>
<comment type="subcellular location">
    <subcellularLocation>
        <location evidence="6">Cell membrane</location>
        <topology evidence="6">Multi-pass membrane protein</topology>
    </subcellularLocation>
    <subcellularLocation>
        <location evidence="1">Endomembrane system</location>
        <topology evidence="1">Multi-pass membrane protein</topology>
    </subcellularLocation>
    <subcellularLocation>
        <location evidence="7">Membrane</location>
        <topology evidence="7">Multi-pass membrane protein</topology>
    </subcellularLocation>
</comment>
<feature type="transmembrane region" description="Helical" evidence="6">
    <location>
        <begin position="469"/>
        <end position="489"/>
    </location>
</feature>
<dbReference type="Pfam" id="PF00361">
    <property type="entry name" value="Proton_antipo_M"/>
    <property type="match status" value="1"/>
</dbReference>
<evidence type="ECO:0000256" key="4">
    <source>
        <dbReference type="ARBA" id="ARBA00022989"/>
    </source>
</evidence>
<evidence type="ECO:0000256" key="5">
    <source>
        <dbReference type="ARBA" id="ARBA00023136"/>
    </source>
</evidence>
<keyword evidence="6 9" id="KW-0830">Ubiquinone</keyword>
<reference evidence="9" key="1">
    <citation type="submission" date="2020-02" db="EMBL/GenBank/DDBJ databases">
        <authorList>
            <person name="Meier V. D."/>
        </authorList>
    </citation>
    <scope>NUCLEOTIDE SEQUENCE</scope>
    <source>
        <strain evidence="9">AVDCRST_MAG77</strain>
    </source>
</reference>
<dbReference type="GO" id="GO:0012505">
    <property type="term" value="C:endomembrane system"/>
    <property type="evidence" value="ECO:0007669"/>
    <property type="project" value="UniProtKB-SubCell"/>
</dbReference>
<dbReference type="GO" id="GO:0050136">
    <property type="term" value="F:NADH dehydrogenase (quinone) (non-electrogenic) activity"/>
    <property type="evidence" value="ECO:0007669"/>
    <property type="project" value="UniProtKB-UniRule"/>
</dbReference>
<keyword evidence="9" id="KW-0560">Oxidoreductase</keyword>
<evidence type="ECO:0000313" key="9">
    <source>
        <dbReference type="EMBL" id="CAA9255844.1"/>
    </source>
</evidence>
<dbReference type="EMBL" id="CADCTC010000141">
    <property type="protein sequence ID" value="CAA9255844.1"/>
    <property type="molecule type" value="Genomic_DNA"/>
</dbReference>